<dbReference type="NCBIfam" id="NF040713">
    <property type="entry name" value="ZapE"/>
    <property type="match status" value="1"/>
</dbReference>
<keyword evidence="3" id="KW-0132">Cell division</keyword>
<accession>A0ABY6MZS0</accession>
<dbReference type="InterPro" id="IPR027417">
    <property type="entry name" value="P-loop_NTPase"/>
</dbReference>
<name>A0ABY6MZS0_9ALTE</name>
<reference evidence="3" key="1">
    <citation type="submission" date="2022-06" db="EMBL/GenBank/DDBJ databases">
        <title>Alkalimarinus sp. nov., isolated from gut of a Alitta virens.</title>
        <authorList>
            <person name="Yang A.I."/>
            <person name="Shin N.-R."/>
        </authorList>
    </citation>
    <scope>NUCLEOTIDE SEQUENCE</scope>
    <source>
        <strain evidence="3">A2M4</strain>
    </source>
</reference>
<keyword evidence="2" id="KW-0067">ATP-binding</keyword>
<evidence type="ECO:0000256" key="1">
    <source>
        <dbReference type="ARBA" id="ARBA00022741"/>
    </source>
</evidence>
<dbReference type="SUPFAM" id="SSF52540">
    <property type="entry name" value="P-loop containing nucleoside triphosphate hydrolases"/>
    <property type="match status" value="1"/>
</dbReference>
<evidence type="ECO:0000256" key="2">
    <source>
        <dbReference type="ARBA" id="ARBA00022840"/>
    </source>
</evidence>
<dbReference type="EMBL" id="CP100390">
    <property type="protein sequence ID" value="UZE95336.1"/>
    <property type="molecule type" value="Genomic_DNA"/>
</dbReference>
<dbReference type="Gene3D" id="3.40.50.300">
    <property type="entry name" value="P-loop containing nucleotide triphosphate hydrolases"/>
    <property type="match status" value="1"/>
</dbReference>
<dbReference type="InterPro" id="IPR005654">
    <property type="entry name" value="ATPase_AFG1-like"/>
</dbReference>
<dbReference type="PANTHER" id="PTHR12169:SF6">
    <property type="entry name" value="AFG1-LIKE ATPASE"/>
    <property type="match status" value="1"/>
</dbReference>
<organism evidence="3 4">
    <name type="scientific">Alkalimarinus alittae</name>
    <dbReference type="NCBI Taxonomy" id="2961619"/>
    <lineage>
        <taxon>Bacteria</taxon>
        <taxon>Pseudomonadati</taxon>
        <taxon>Pseudomonadota</taxon>
        <taxon>Gammaproteobacteria</taxon>
        <taxon>Alteromonadales</taxon>
        <taxon>Alteromonadaceae</taxon>
        <taxon>Alkalimarinus</taxon>
    </lineage>
</organism>
<dbReference type="GO" id="GO:0051301">
    <property type="term" value="P:cell division"/>
    <property type="evidence" value="ECO:0007669"/>
    <property type="project" value="UniProtKB-KW"/>
</dbReference>
<keyword evidence="4" id="KW-1185">Reference proteome</keyword>
<evidence type="ECO:0000313" key="3">
    <source>
        <dbReference type="EMBL" id="UZE95336.1"/>
    </source>
</evidence>
<sequence>MCRVLLINGFLHNMYVTSLSPKQQYRSLVESGSVIDDSAQYSALDSLDDLYRQLDNASEQTMNIRGLYLWGKVGRGKTFLMDLFSGSLKSEYCLRQHFHHFMASVHLQLAQLSGNSDPLRLIAEKLSSEYKVLCFDEFFVSDIGDAMLLGHLLKYLFELNVVLVATSNSRPDDLYLDGLQRSRFLSAIEAIKEYTLTIHLSGEDDHRERLLTQQQIYFVEPASLAFNTDTIMALFDQYDLPMASSNAKSIMVLGREIPYVSRSPQAICFEFSQLCEGPRSQLDYIQLAKDFRTVILINIPSLGGSSFEHIKARGTEDGSVGSGETGERKVVHSNMDDAVRRFIALVDELYECKVKLYLVSEVPFDQLYTEGCLMFEFERARSRLIEMASVEYHSL</sequence>
<dbReference type="Pfam" id="PF03969">
    <property type="entry name" value="AFG1_ATPase"/>
    <property type="match status" value="2"/>
</dbReference>
<gene>
    <name evidence="3" type="primary">zapE</name>
    <name evidence="3" type="ORF">NKI27_14870</name>
</gene>
<evidence type="ECO:0000313" key="4">
    <source>
        <dbReference type="Proteomes" id="UP001163739"/>
    </source>
</evidence>
<keyword evidence="1" id="KW-0547">Nucleotide-binding</keyword>
<proteinExistence type="predicted"/>
<dbReference type="PANTHER" id="PTHR12169">
    <property type="entry name" value="ATPASE N2B"/>
    <property type="match status" value="1"/>
</dbReference>
<dbReference type="RefSeq" id="WP_265046825.1">
    <property type="nucleotide sequence ID" value="NZ_CP100390.1"/>
</dbReference>
<dbReference type="Proteomes" id="UP001163739">
    <property type="component" value="Chromosome"/>
</dbReference>
<keyword evidence="3" id="KW-0131">Cell cycle</keyword>
<protein>
    <submittedName>
        <fullName evidence="3">Cell division protein ZapE</fullName>
    </submittedName>
</protein>